<name>A0AAD9WUP6_9ROSI</name>
<organism evidence="5 6">
    <name type="scientific">Dipteronia dyeriana</name>
    <dbReference type="NCBI Taxonomy" id="168575"/>
    <lineage>
        <taxon>Eukaryota</taxon>
        <taxon>Viridiplantae</taxon>
        <taxon>Streptophyta</taxon>
        <taxon>Embryophyta</taxon>
        <taxon>Tracheophyta</taxon>
        <taxon>Spermatophyta</taxon>
        <taxon>Magnoliopsida</taxon>
        <taxon>eudicotyledons</taxon>
        <taxon>Gunneridae</taxon>
        <taxon>Pentapetalae</taxon>
        <taxon>rosids</taxon>
        <taxon>malvids</taxon>
        <taxon>Sapindales</taxon>
        <taxon>Sapindaceae</taxon>
        <taxon>Hippocastanoideae</taxon>
        <taxon>Acereae</taxon>
        <taxon>Dipteronia</taxon>
    </lineage>
</organism>
<evidence type="ECO:0000259" key="4">
    <source>
        <dbReference type="Pfam" id="PF08031"/>
    </source>
</evidence>
<evidence type="ECO:0000256" key="2">
    <source>
        <dbReference type="ARBA" id="ARBA00022827"/>
    </source>
</evidence>
<dbReference type="InterPro" id="IPR016169">
    <property type="entry name" value="FAD-bd_PCMH_sub2"/>
</dbReference>
<dbReference type="Pfam" id="PF08031">
    <property type="entry name" value="BBE"/>
    <property type="match status" value="1"/>
</dbReference>
<sequence length="99" mass="11579">MRFQSQKFHSHIELYSFVAPYVSKNPRAAYINCRDLDIGTNYNKDSSTSIKQASIWGVKYLKNSFNRLVHVKTRVDPANFFRNEQSIPPHSSWKNKRGD</sequence>
<evidence type="ECO:0000313" key="5">
    <source>
        <dbReference type="EMBL" id="KAK2642915.1"/>
    </source>
</evidence>
<evidence type="ECO:0000256" key="3">
    <source>
        <dbReference type="ARBA" id="ARBA00023002"/>
    </source>
</evidence>
<accession>A0AAD9WUP6</accession>
<comment type="caution">
    <text evidence="5">The sequence shown here is derived from an EMBL/GenBank/DDBJ whole genome shotgun (WGS) entry which is preliminary data.</text>
</comment>
<keyword evidence="6" id="KW-1185">Reference proteome</keyword>
<dbReference type="InterPro" id="IPR012951">
    <property type="entry name" value="BBE"/>
</dbReference>
<dbReference type="Proteomes" id="UP001280121">
    <property type="component" value="Unassembled WGS sequence"/>
</dbReference>
<feature type="domain" description="Berberine/berberine-like" evidence="4">
    <location>
        <begin position="29"/>
        <end position="88"/>
    </location>
</feature>
<dbReference type="GO" id="GO:0016491">
    <property type="term" value="F:oxidoreductase activity"/>
    <property type="evidence" value="ECO:0007669"/>
    <property type="project" value="UniProtKB-KW"/>
</dbReference>
<keyword evidence="3" id="KW-0560">Oxidoreductase</keyword>
<evidence type="ECO:0000256" key="1">
    <source>
        <dbReference type="ARBA" id="ARBA00022630"/>
    </source>
</evidence>
<dbReference type="GO" id="GO:0050660">
    <property type="term" value="F:flavin adenine dinucleotide binding"/>
    <property type="evidence" value="ECO:0007669"/>
    <property type="project" value="InterPro"/>
</dbReference>
<dbReference type="EMBL" id="JANJYI010000007">
    <property type="protein sequence ID" value="KAK2642915.1"/>
    <property type="molecule type" value="Genomic_DNA"/>
</dbReference>
<evidence type="ECO:0000313" key="6">
    <source>
        <dbReference type="Proteomes" id="UP001280121"/>
    </source>
</evidence>
<reference evidence="5" key="1">
    <citation type="journal article" date="2023" name="Plant J.">
        <title>Genome sequences and population genomics provide insights into the demographic history, inbreeding, and mutation load of two 'living fossil' tree species of Dipteronia.</title>
        <authorList>
            <person name="Feng Y."/>
            <person name="Comes H.P."/>
            <person name="Chen J."/>
            <person name="Zhu S."/>
            <person name="Lu R."/>
            <person name="Zhang X."/>
            <person name="Li P."/>
            <person name="Qiu J."/>
            <person name="Olsen K.M."/>
            <person name="Qiu Y."/>
        </authorList>
    </citation>
    <scope>NUCLEOTIDE SEQUENCE</scope>
    <source>
        <strain evidence="5">KIB01</strain>
    </source>
</reference>
<keyword evidence="2" id="KW-0274">FAD</keyword>
<proteinExistence type="predicted"/>
<dbReference type="PANTHER" id="PTHR32448">
    <property type="entry name" value="OS08G0158400 PROTEIN"/>
    <property type="match status" value="1"/>
</dbReference>
<dbReference type="Gene3D" id="3.30.465.10">
    <property type="match status" value="1"/>
</dbReference>
<protein>
    <recommendedName>
        <fullName evidence="4">Berberine/berberine-like domain-containing protein</fullName>
    </recommendedName>
</protein>
<dbReference type="AlphaFoldDB" id="A0AAD9WUP6"/>
<gene>
    <name evidence="5" type="ORF">Ddye_024678</name>
</gene>
<keyword evidence="1" id="KW-0285">Flavoprotein</keyword>